<dbReference type="Proteomes" id="UP000198505">
    <property type="component" value="Unassembled WGS sequence"/>
</dbReference>
<sequence length="255" mass="26932">MTTIDTIRFPRLKLGLLLFLAGILGVVALTVTVLPQVLGDASLPLPLWLVLAASIAQSGLLVALVVWLGVLLAPKVGLSAPAFEAAVTRQPVAAALRPQLFPGLLCGLLGGLGLFAIGGYAPAELADVEQPFTVPLVARVLYGGITEELLLRWGLMTVLVWMAWRLLQRRKGTPQIVYIWFAIVVSALLFGAGHLPAAAAQVGELTADLAVFVVGANAVFGVLFGYLFWRYGLEAAIVAHAFAHMVSHVVSIVVA</sequence>
<dbReference type="EMBL" id="FOGS01000014">
    <property type="protein sequence ID" value="SES31654.1"/>
    <property type="molecule type" value="Genomic_DNA"/>
</dbReference>
<keyword evidence="3" id="KW-0645">Protease</keyword>
<protein>
    <submittedName>
        <fullName evidence="3">CAAX protease self-immunity</fullName>
    </submittedName>
</protein>
<feature type="transmembrane region" description="Helical" evidence="1">
    <location>
        <begin position="141"/>
        <end position="164"/>
    </location>
</feature>
<evidence type="ECO:0000256" key="1">
    <source>
        <dbReference type="SAM" id="Phobius"/>
    </source>
</evidence>
<dbReference type="GO" id="GO:0004175">
    <property type="term" value="F:endopeptidase activity"/>
    <property type="evidence" value="ECO:0007669"/>
    <property type="project" value="UniProtKB-ARBA"/>
</dbReference>
<feature type="transmembrane region" description="Helical" evidence="1">
    <location>
        <begin position="12"/>
        <end position="35"/>
    </location>
</feature>
<feature type="domain" description="CAAX prenyl protease 2/Lysostaphin resistance protein A-like" evidence="2">
    <location>
        <begin position="132"/>
        <end position="244"/>
    </location>
</feature>
<proteinExistence type="predicted"/>
<dbReference type="GO" id="GO:0006508">
    <property type="term" value="P:proteolysis"/>
    <property type="evidence" value="ECO:0007669"/>
    <property type="project" value="UniProtKB-KW"/>
</dbReference>
<feature type="transmembrane region" description="Helical" evidence="1">
    <location>
        <begin position="47"/>
        <end position="73"/>
    </location>
</feature>
<gene>
    <name evidence="3" type="ORF">SAMN04487958_11410</name>
</gene>
<evidence type="ECO:0000313" key="4">
    <source>
        <dbReference type="Proteomes" id="UP000198505"/>
    </source>
</evidence>
<feature type="transmembrane region" description="Helical" evidence="1">
    <location>
        <begin position="100"/>
        <end position="121"/>
    </location>
</feature>
<feature type="transmembrane region" description="Helical" evidence="1">
    <location>
        <begin position="176"/>
        <end position="197"/>
    </location>
</feature>
<organism evidence="3 4">
    <name type="scientific">Vreelandella subterranea</name>
    <dbReference type="NCBI Taxonomy" id="416874"/>
    <lineage>
        <taxon>Bacteria</taxon>
        <taxon>Pseudomonadati</taxon>
        <taxon>Pseudomonadota</taxon>
        <taxon>Gammaproteobacteria</taxon>
        <taxon>Oceanospirillales</taxon>
        <taxon>Halomonadaceae</taxon>
        <taxon>Vreelandella</taxon>
    </lineage>
</organism>
<dbReference type="RefSeq" id="WP_175474762.1">
    <property type="nucleotide sequence ID" value="NZ_FOGS01000014.1"/>
</dbReference>
<keyword evidence="3" id="KW-0378">Hydrolase</keyword>
<dbReference type="Pfam" id="PF02517">
    <property type="entry name" value="Rce1-like"/>
    <property type="match status" value="1"/>
</dbReference>
<dbReference type="STRING" id="416874.SAMN04487958_11410"/>
<feature type="transmembrane region" description="Helical" evidence="1">
    <location>
        <begin position="209"/>
        <end position="229"/>
    </location>
</feature>
<accession>A0A1H9WCV7</accession>
<dbReference type="AlphaFoldDB" id="A0A1H9WCV7"/>
<evidence type="ECO:0000313" key="3">
    <source>
        <dbReference type="EMBL" id="SES31654.1"/>
    </source>
</evidence>
<name>A0A1H9WCV7_9GAMM</name>
<keyword evidence="1" id="KW-0812">Transmembrane</keyword>
<reference evidence="4" key="1">
    <citation type="submission" date="2016-10" db="EMBL/GenBank/DDBJ databases">
        <authorList>
            <person name="Varghese N."/>
            <person name="Submissions S."/>
        </authorList>
    </citation>
    <scope>NUCLEOTIDE SEQUENCE [LARGE SCALE GENOMIC DNA]</scope>
    <source>
        <strain evidence="4">CGMCC 1.6495</strain>
    </source>
</reference>
<dbReference type="InterPro" id="IPR003675">
    <property type="entry name" value="Rce1/LyrA-like_dom"/>
</dbReference>
<evidence type="ECO:0000259" key="2">
    <source>
        <dbReference type="Pfam" id="PF02517"/>
    </source>
</evidence>
<dbReference type="GO" id="GO:0080120">
    <property type="term" value="P:CAAX-box protein maturation"/>
    <property type="evidence" value="ECO:0007669"/>
    <property type="project" value="UniProtKB-ARBA"/>
</dbReference>
<keyword evidence="1" id="KW-1133">Transmembrane helix</keyword>
<keyword evidence="1" id="KW-0472">Membrane</keyword>
<keyword evidence="4" id="KW-1185">Reference proteome</keyword>